<evidence type="ECO:0000313" key="1">
    <source>
        <dbReference type="EMBL" id="CAJ59245.1"/>
    </source>
</evidence>
<dbReference type="KEGG" id="fal:FRAAL0570"/>
<accession>Q0RT57</accession>
<keyword evidence="2" id="KW-1185">Reference proteome</keyword>
<evidence type="ECO:0000313" key="2">
    <source>
        <dbReference type="Proteomes" id="UP000000657"/>
    </source>
</evidence>
<proteinExistence type="predicted"/>
<sequence length="184" mass="19594">MQACRELIRSGAEVTMPQVAQVALVSEATAYRYFPDLVSLIQEALVGLWPQPAQALAPIAGSTDPGERVAFACEHLLRQVLAYQGAVRATISHTITAPLRARDRPGLRFGLIDHALAPFQDPAGPAYLGPAALDRLKLDLAITVSAEALFVLTDLCRLPPEEAIASAVRTATTLTRAAFTDPPG</sequence>
<protein>
    <submittedName>
        <fullName evidence="1">TetR-family transcriptional regulator</fullName>
    </submittedName>
</protein>
<name>Q0RT57_FRAAA</name>
<dbReference type="SUPFAM" id="SSF46689">
    <property type="entry name" value="Homeodomain-like"/>
    <property type="match status" value="1"/>
</dbReference>
<dbReference type="AlphaFoldDB" id="Q0RT57"/>
<dbReference type="EMBL" id="CT573213">
    <property type="protein sequence ID" value="CAJ59245.1"/>
    <property type="molecule type" value="Genomic_DNA"/>
</dbReference>
<organism evidence="1 2">
    <name type="scientific">Frankia alni (strain DSM 45986 / CECT 9034 / ACN14a)</name>
    <dbReference type="NCBI Taxonomy" id="326424"/>
    <lineage>
        <taxon>Bacteria</taxon>
        <taxon>Bacillati</taxon>
        <taxon>Actinomycetota</taxon>
        <taxon>Actinomycetes</taxon>
        <taxon>Frankiales</taxon>
        <taxon>Frankiaceae</taxon>
        <taxon>Frankia</taxon>
    </lineage>
</organism>
<dbReference type="eggNOG" id="COG1309">
    <property type="taxonomic scope" value="Bacteria"/>
</dbReference>
<dbReference type="HOGENOM" id="CLU_084981_0_0_11"/>
<gene>
    <name evidence="1" type="ordered locus">FRAAL0570</name>
</gene>
<reference evidence="1 2" key="1">
    <citation type="journal article" date="2007" name="Genome Res.">
        <title>Genome characteristics of facultatively symbiotic Frankia sp. strains reflect host range and host plant biogeography.</title>
        <authorList>
            <person name="Normand P."/>
            <person name="Lapierre P."/>
            <person name="Tisa L.S."/>
            <person name="Gogarten J.P."/>
            <person name="Alloisio N."/>
            <person name="Bagnarol E."/>
            <person name="Bassi C.A."/>
            <person name="Berry A.M."/>
            <person name="Bickhart D.M."/>
            <person name="Choisne N."/>
            <person name="Couloux A."/>
            <person name="Cournoyer B."/>
            <person name="Cruveiller S."/>
            <person name="Daubin V."/>
            <person name="Demange N."/>
            <person name="Francino M.P."/>
            <person name="Goltsman E."/>
            <person name="Huang Y."/>
            <person name="Kopp O.R."/>
            <person name="Labarre L."/>
            <person name="Lapidus A."/>
            <person name="Lavire C."/>
            <person name="Marechal J."/>
            <person name="Martinez M."/>
            <person name="Mastronunzio J.E."/>
            <person name="Mullin B.C."/>
            <person name="Niemann J."/>
            <person name="Pujic P."/>
            <person name="Rawnsley T."/>
            <person name="Rouy Z."/>
            <person name="Schenowitz C."/>
            <person name="Sellstedt A."/>
            <person name="Tavares F."/>
            <person name="Tomkins J.P."/>
            <person name="Vallenet D."/>
            <person name="Valverde C."/>
            <person name="Wall L.G."/>
            <person name="Wang Y."/>
            <person name="Medigue C."/>
            <person name="Benson D.R."/>
        </authorList>
    </citation>
    <scope>NUCLEOTIDE SEQUENCE [LARGE SCALE GENOMIC DNA]</scope>
    <source>
        <strain evidence="2">DSM 45986 / CECT 9034 / ACN14a</strain>
    </source>
</reference>
<dbReference type="Proteomes" id="UP000000657">
    <property type="component" value="Chromosome"/>
</dbReference>
<dbReference type="InterPro" id="IPR009057">
    <property type="entry name" value="Homeodomain-like_sf"/>
</dbReference>
<dbReference type="Gene3D" id="1.10.357.10">
    <property type="entry name" value="Tetracycline Repressor, domain 2"/>
    <property type="match status" value="1"/>
</dbReference>